<keyword evidence="3" id="KW-1185">Reference proteome</keyword>
<dbReference type="OrthoDB" id="6628920at2759"/>
<comment type="caution">
    <text evidence="2">The sequence shown here is derived from an EMBL/GenBank/DDBJ whole genome shotgun (WGS) entry which is preliminary data.</text>
</comment>
<name>A0A6L2PQW3_COPFO</name>
<feature type="compositionally biased region" description="Basic and acidic residues" evidence="1">
    <location>
        <begin position="43"/>
        <end position="53"/>
    </location>
</feature>
<dbReference type="AlphaFoldDB" id="A0A6L2PQW3"/>
<organism evidence="2 3">
    <name type="scientific">Coptotermes formosanus</name>
    <name type="common">Formosan subterranean termite</name>
    <dbReference type="NCBI Taxonomy" id="36987"/>
    <lineage>
        <taxon>Eukaryota</taxon>
        <taxon>Metazoa</taxon>
        <taxon>Ecdysozoa</taxon>
        <taxon>Arthropoda</taxon>
        <taxon>Hexapoda</taxon>
        <taxon>Insecta</taxon>
        <taxon>Pterygota</taxon>
        <taxon>Neoptera</taxon>
        <taxon>Polyneoptera</taxon>
        <taxon>Dictyoptera</taxon>
        <taxon>Blattodea</taxon>
        <taxon>Blattoidea</taxon>
        <taxon>Termitoidae</taxon>
        <taxon>Rhinotermitidae</taxon>
        <taxon>Coptotermes</taxon>
    </lineage>
</organism>
<proteinExistence type="predicted"/>
<dbReference type="PANTHER" id="PTHR47326">
    <property type="entry name" value="TRANSPOSABLE ELEMENT TC3 TRANSPOSASE-LIKE PROTEIN"/>
    <property type="match status" value="1"/>
</dbReference>
<dbReference type="InParanoid" id="A0A6L2PQW3"/>
<protein>
    <recommendedName>
        <fullName evidence="4">Transposable element Tc3 transposase</fullName>
    </recommendedName>
</protein>
<dbReference type="EMBL" id="BLKM01000518">
    <property type="protein sequence ID" value="GFG35011.1"/>
    <property type="molecule type" value="Genomic_DNA"/>
</dbReference>
<dbReference type="InterPro" id="IPR036397">
    <property type="entry name" value="RNaseH_sf"/>
</dbReference>
<accession>A0A6L2PQW3</accession>
<feature type="compositionally biased region" description="Basic and acidic residues" evidence="1">
    <location>
        <begin position="1"/>
        <end position="16"/>
    </location>
</feature>
<feature type="region of interest" description="Disordered" evidence="1">
    <location>
        <begin position="1"/>
        <end position="96"/>
    </location>
</feature>
<evidence type="ECO:0000313" key="2">
    <source>
        <dbReference type="EMBL" id="GFG35011.1"/>
    </source>
</evidence>
<evidence type="ECO:0008006" key="4">
    <source>
        <dbReference type="Google" id="ProtNLM"/>
    </source>
</evidence>
<reference evidence="3" key="1">
    <citation type="submission" date="2020-01" db="EMBL/GenBank/DDBJ databases">
        <title>Draft genome sequence of the Termite Coptotermes fromosanus.</title>
        <authorList>
            <person name="Itakura S."/>
            <person name="Yosikawa Y."/>
            <person name="Umezawa K."/>
        </authorList>
    </citation>
    <scope>NUCLEOTIDE SEQUENCE [LARGE SCALE GENOMIC DNA]</scope>
</reference>
<gene>
    <name evidence="2" type="ORF">Cfor_01114</name>
</gene>
<dbReference type="Proteomes" id="UP000502823">
    <property type="component" value="Unassembled WGS sequence"/>
</dbReference>
<dbReference type="Gene3D" id="3.30.420.10">
    <property type="entry name" value="Ribonuclease H-like superfamily/Ribonuclease H"/>
    <property type="match status" value="1"/>
</dbReference>
<dbReference type="PANTHER" id="PTHR47326:SF1">
    <property type="entry name" value="HTH PSQ-TYPE DOMAIN-CONTAINING PROTEIN"/>
    <property type="match status" value="1"/>
</dbReference>
<evidence type="ECO:0000256" key="1">
    <source>
        <dbReference type="SAM" id="MobiDB-lite"/>
    </source>
</evidence>
<sequence length="309" mass="35593">MLRPLERRDGHDDTPRSRWNGAPEAMYSGGPGTPLASTRRGRHGTDDEARTGEMSEAEETSRVTGGDGRSVEQAKRTTASNVNKPPGRPRTVRTPENVRRVAHAFQRNPQRSARRHSIALHLTPRTVRRILHEDLKFHPFKIQVVQQLLPRDLKQRSECCRKLLQMIEKTPQFLDHLIMSDEVHFHLNGNANKHNFRYRAAENPYMLPQKQLHCEKVTVWCGVSAFEVLGSYFFENATGQSVTVTSDRYVLLREFLNDELCRLRVDTRLVWFQQDGTTAHTAQNSMAVVRGMFPQHIISRFGDVEWHPR</sequence>
<dbReference type="GO" id="GO:0003676">
    <property type="term" value="F:nucleic acid binding"/>
    <property type="evidence" value="ECO:0007669"/>
    <property type="project" value="InterPro"/>
</dbReference>
<evidence type="ECO:0000313" key="3">
    <source>
        <dbReference type="Proteomes" id="UP000502823"/>
    </source>
</evidence>